<name>A0A0L6VTR6_9BASI</name>
<dbReference type="Proteomes" id="UP000037035">
    <property type="component" value="Unassembled WGS sequence"/>
</dbReference>
<dbReference type="EMBL" id="LAVV01000776">
    <property type="protein sequence ID" value="KNZ64081.1"/>
    <property type="molecule type" value="Genomic_DNA"/>
</dbReference>
<comment type="caution">
    <text evidence="1">The sequence shown here is derived from an EMBL/GenBank/DDBJ whole genome shotgun (WGS) entry which is preliminary data.</text>
</comment>
<proteinExistence type="predicted"/>
<protein>
    <submittedName>
        <fullName evidence="1">Uncharacterized protein</fullName>
    </submittedName>
</protein>
<dbReference type="AlphaFoldDB" id="A0A0L6VTR6"/>
<gene>
    <name evidence="1" type="ORF">VP01_1069g1</name>
</gene>
<accession>A0A0L6VTR6</accession>
<sequence length="498" mass="57816">LAIYILNLDHYKFTSAEIPIFDYKRLRFSPGLKKKKKKDQCLRLRMLQMTSRTSHNGRGTNIEMLEFYMTLGALLVIKWNCILLVHSFMELSAELRSFFKQWVGLIRWTRKDVVLYFPIDKCMTKHQFQLPTDSTQEEVHQLCFPSSESKRFYFQNFWRRKIHFHIQEIITTRNSKNNVNSERLAQKNKSTVIQCWWRYIAGSCLGIFAVSSSSAFLILEGFWGIPSQPLPLPEKCKRVIHQVRGEDIQAKVMILLSWSQNWIFVVNELFSIEEQKHFSKFGPKSILSLSHIKLAAFWGKISVKRYSRPSMTLPQFNQQVDQNFQPPDLTTMFQSFLGRKCLFNHNFWNSTKIYLITQELIQAIFWETNIYSLIKGYIHYIQESAEHLANDPKVEKDNIDQVRLGDCGQEEKLCLINKDSGLWMIFGELSPYALQWATQLKEVRAYDKNGNGSSQKAAQAKLDDGEVEVVIKGRMNDGEDVDGGAISSEVDDVEAAIA</sequence>
<keyword evidence="2" id="KW-1185">Reference proteome</keyword>
<reference evidence="1 2" key="1">
    <citation type="submission" date="2015-08" db="EMBL/GenBank/DDBJ databases">
        <title>Next Generation Sequencing and Analysis of the Genome of Puccinia sorghi L Schw, the Causal Agent of Maize Common Rust.</title>
        <authorList>
            <person name="Rochi L."/>
            <person name="Burguener G."/>
            <person name="Darino M."/>
            <person name="Turjanski A."/>
            <person name="Kreff E."/>
            <person name="Dieguez M.J."/>
            <person name="Sacco F."/>
        </authorList>
    </citation>
    <scope>NUCLEOTIDE SEQUENCE [LARGE SCALE GENOMIC DNA]</scope>
    <source>
        <strain evidence="1 2">RO10H11247</strain>
    </source>
</reference>
<evidence type="ECO:0000313" key="1">
    <source>
        <dbReference type="EMBL" id="KNZ64081.1"/>
    </source>
</evidence>
<evidence type="ECO:0000313" key="2">
    <source>
        <dbReference type="Proteomes" id="UP000037035"/>
    </source>
</evidence>
<organism evidence="1 2">
    <name type="scientific">Puccinia sorghi</name>
    <dbReference type="NCBI Taxonomy" id="27349"/>
    <lineage>
        <taxon>Eukaryota</taxon>
        <taxon>Fungi</taxon>
        <taxon>Dikarya</taxon>
        <taxon>Basidiomycota</taxon>
        <taxon>Pucciniomycotina</taxon>
        <taxon>Pucciniomycetes</taxon>
        <taxon>Pucciniales</taxon>
        <taxon>Pucciniaceae</taxon>
        <taxon>Puccinia</taxon>
    </lineage>
</organism>
<feature type="non-terminal residue" evidence="1">
    <location>
        <position position="1"/>
    </location>
</feature>
<dbReference type="VEuPathDB" id="FungiDB:VP01_1069g1"/>